<keyword evidence="5" id="KW-0963">Cytoplasm</keyword>
<dbReference type="SUPFAM" id="SSF52374">
    <property type="entry name" value="Nucleotidylyl transferase"/>
    <property type="match status" value="1"/>
</dbReference>
<dbReference type="EC" id="6.1.1.1" evidence="4"/>
<keyword evidence="10 13" id="KW-0030">Aminoacyl-tRNA synthetase</keyword>
<dbReference type="GO" id="GO:0006437">
    <property type="term" value="P:tyrosyl-tRNA aminoacylation"/>
    <property type="evidence" value="ECO:0007669"/>
    <property type="project" value="TreeGrafter"/>
</dbReference>
<reference evidence="15" key="1">
    <citation type="submission" date="2021-01" db="EMBL/GenBank/DDBJ databases">
        <authorList>
            <person name="Corre E."/>
            <person name="Pelletier E."/>
            <person name="Niang G."/>
            <person name="Scheremetjew M."/>
            <person name="Finn R."/>
            <person name="Kale V."/>
            <person name="Holt S."/>
            <person name="Cochrane G."/>
            <person name="Meng A."/>
            <person name="Brown T."/>
            <person name="Cohen L."/>
        </authorList>
    </citation>
    <scope>NUCLEOTIDE SEQUENCE</scope>
    <source>
        <strain evidence="15">CCMP1897</strain>
    </source>
</reference>
<keyword evidence="9 13" id="KW-0648">Protein biosynthesis</keyword>
<dbReference type="PANTHER" id="PTHR46264">
    <property type="entry name" value="TYROSINE-TRNA LIGASE"/>
    <property type="match status" value="1"/>
</dbReference>
<dbReference type="PIRSF" id="PIRSF006588">
    <property type="entry name" value="TyrRS_arch_euk"/>
    <property type="match status" value="1"/>
</dbReference>
<dbReference type="FunFam" id="3.40.50.620:FF:000103">
    <property type="entry name" value="tyrosine--tRNA ligase 1, cytoplasmic"/>
    <property type="match status" value="1"/>
</dbReference>
<evidence type="ECO:0000256" key="8">
    <source>
        <dbReference type="ARBA" id="ARBA00022840"/>
    </source>
</evidence>
<evidence type="ECO:0000256" key="9">
    <source>
        <dbReference type="ARBA" id="ARBA00022917"/>
    </source>
</evidence>
<comment type="similarity">
    <text evidence="3 13">Belongs to the class-I aminoacyl-tRNA synthetase family.</text>
</comment>
<dbReference type="GO" id="GO:0004831">
    <property type="term" value="F:tyrosine-tRNA ligase activity"/>
    <property type="evidence" value="ECO:0007669"/>
    <property type="project" value="UniProtKB-EC"/>
</dbReference>
<evidence type="ECO:0000256" key="1">
    <source>
        <dbReference type="ARBA" id="ARBA00002025"/>
    </source>
</evidence>
<feature type="region of interest" description="Disordered" evidence="14">
    <location>
        <begin position="22"/>
        <end position="61"/>
    </location>
</feature>
<comment type="subcellular location">
    <subcellularLocation>
        <location evidence="2">Cytoplasm</location>
        <location evidence="2">Cytosol</location>
    </subcellularLocation>
</comment>
<evidence type="ECO:0000256" key="13">
    <source>
        <dbReference type="RuleBase" id="RU363036"/>
    </source>
</evidence>
<dbReference type="AlphaFoldDB" id="A0A7S3XCI8"/>
<comment type="catalytic activity">
    <reaction evidence="12">
        <text>tRNA(Tyr) + L-tyrosine + ATP = L-tyrosyl-tRNA(Tyr) + AMP + diphosphate + H(+)</text>
        <dbReference type="Rhea" id="RHEA:10220"/>
        <dbReference type="Rhea" id="RHEA-COMP:9706"/>
        <dbReference type="Rhea" id="RHEA-COMP:9707"/>
        <dbReference type="ChEBI" id="CHEBI:15378"/>
        <dbReference type="ChEBI" id="CHEBI:30616"/>
        <dbReference type="ChEBI" id="CHEBI:33019"/>
        <dbReference type="ChEBI" id="CHEBI:58315"/>
        <dbReference type="ChEBI" id="CHEBI:78442"/>
        <dbReference type="ChEBI" id="CHEBI:78536"/>
        <dbReference type="ChEBI" id="CHEBI:456215"/>
        <dbReference type="EC" id="6.1.1.1"/>
    </reaction>
</comment>
<evidence type="ECO:0000256" key="12">
    <source>
        <dbReference type="ARBA" id="ARBA00048248"/>
    </source>
</evidence>
<evidence type="ECO:0000256" key="6">
    <source>
        <dbReference type="ARBA" id="ARBA00022598"/>
    </source>
</evidence>
<evidence type="ECO:0000256" key="7">
    <source>
        <dbReference type="ARBA" id="ARBA00022741"/>
    </source>
</evidence>
<evidence type="ECO:0000256" key="3">
    <source>
        <dbReference type="ARBA" id="ARBA00005594"/>
    </source>
</evidence>
<comment type="function">
    <text evidence="1">Catalyzes the attachment of tyrosine to tRNA(Tyr) in a two-step reaction: tyrosine is first activated by ATP to form Tyr-AMP and then transferred to the acceptor end of tRNA(Tyr).</text>
</comment>
<keyword evidence="8 13" id="KW-0067">ATP-binding</keyword>
<dbReference type="EMBL" id="HBIS01001114">
    <property type="protein sequence ID" value="CAE0607147.1"/>
    <property type="molecule type" value="Transcribed_RNA"/>
</dbReference>
<gene>
    <name evidence="15" type="ORF">PSAL00342_LOCUS964</name>
</gene>
<evidence type="ECO:0000256" key="4">
    <source>
        <dbReference type="ARBA" id="ARBA00013160"/>
    </source>
</evidence>
<dbReference type="FunFam" id="3.40.50.620:FF:000085">
    <property type="entry name" value="Tyrosine--tRNA ligase 1 cytoplasmic"/>
    <property type="match status" value="1"/>
</dbReference>
<dbReference type="Pfam" id="PF00579">
    <property type="entry name" value="tRNA-synt_1b"/>
    <property type="match status" value="1"/>
</dbReference>
<protein>
    <recommendedName>
        <fullName evidence="4">tyrosine--tRNA ligase</fullName>
        <ecNumber evidence="4">6.1.1.1</ecNumber>
    </recommendedName>
    <alternativeName>
        <fullName evidence="11">Tyrosyl-tRNA synthetase</fullName>
    </alternativeName>
</protein>
<dbReference type="InterPro" id="IPR014729">
    <property type="entry name" value="Rossmann-like_a/b/a_fold"/>
</dbReference>
<evidence type="ECO:0000256" key="14">
    <source>
        <dbReference type="SAM" id="MobiDB-lite"/>
    </source>
</evidence>
<proteinExistence type="inferred from homology"/>
<feature type="compositionally biased region" description="Basic and acidic residues" evidence="14">
    <location>
        <begin position="49"/>
        <end position="61"/>
    </location>
</feature>
<evidence type="ECO:0000313" key="15">
    <source>
        <dbReference type="EMBL" id="CAE0607147.1"/>
    </source>
</evidence>
<dbReference type="Gene3D" id="3.40.50.620">
    <property type="entry name" value="HUPs"/>
    <property type="match status" value="2"/>
</dbReference>
<dbReference type="InterPro" id="IPR023617">
    <property type="entry name" value="Tyr-tRNA-ligase_arc/euk-type"/>
</dbReference>
<accession>A0A7S3XCI8</accession>
<dbReference type="GO" id="GO:0005524">
    <property type="term" value="F:ATP binding"/>
    <property type="evidence" value="ECO:0007669"/>
    <property type="project" value="UniProtKB-KW"/>
</dbReference>
<evidence type="ECO:0000256" key="11">
    <source>
        <dbReference type="ARBA" id="ARBA00033323"/>
    </source>
</evidence>
<dbReference type="NCBIfam" id="NF006330">
    <property type="entry name" value="PRK08560.1"/>
    <property type="match status" value="1"/>
</dbReference>
<evidence type="ECO:0000256" key="10">
    <source>
        <dbReference type="ARBA" id="ARBA00023146"/>
    </source>
</evidence>
<keyword evidence="7 13" id="KW-0547">Nucleotide-binding</keyword>
<dbReference type="InterPro" id="IPR050489">
    <property type="entry name" value="Tyr-tRNA_synthase"/>
</dbReference>
<keyword evidence="6 13" id="KW-0436">Ligase</keyword>
<dbReference type="PANTHER" id="PTHR46264:SF4">
    <property type="entry name" value="TYROSINE--TRNA LIGASE, CYTOPLASMIC"/>
    <property type="match status" value="1"/>
</dbReference>
<evidence type="ECO:0000256" key="5">
    <source>
        <dbReference type="ARBA" id="ARBA00022490"/>
    </source>
</evidence>
<sequence length="416" mass="47920">MDADRVHEADEVVVDQLAGRFGGCVGERSSGGETKDHVERRKKKKRETKRGERDVDRKLTHRPRTDRLSLDERYELVRSIGEECIQEGELRNLLLKKPDVVAYDGFEPSGRMHIAQGVMKALNVNKLTRAGCTFKFWVADWFALMNNKMGGDLKKIRTVGQYMVEVWKAIGMDMERVEFLWSADEINKRSDEYWSIVLDIARRNRLPRIVRCSQIMGRNDSDDLSAAQIFYPCMQCADIFFLKADICQLGMDQRKVNVLAREYCDDIKRKNKPIILSHHMLPGLLQGQEKMSKSDPNSAIFMEDADHEVNTKIKKAYCPPQVVAGNPVVEYVQYVIFPWFGKFEVQRSDNNGGNKMYLRMEDLKDDYVNGELHPGDLKPSVARALNEILQPVRDHFQNDPEAKKLLATVKKYKVTK</sequence>
<dbReference type="InterPro" id="IPR002305">
    <property type="entry name" value="aa-tRNA-synth_Ic"/>
</dbReference>
<dbReference type="GO" id="GO:0005829">
    <property type="term" value="C:cytosol"/>
    <property type="evidence" value="ECO:0007669"/>
    <property type="project" value="UniProtKB-SubCell"/>
</dbReference>
<organism evidence="15">
    <name type="scientific">Picocystis salinarum</name>
    <dbReference type="NCBI Taxonomy" id="88271"/>
    <lineage>
        <taxon>Eukaryota</taxon>
        <taxon>Viridiplantae</taxon>
        <taxon>Chlorophyta</taxon>
        <taxon>Picocystophyceae</taxon>
        <taxon>Picocystales</taxon>
        <taxon>Picocystaceae</taxon>
        <taxon>Picocystis</taxon>
    </lineage>
</organism>
<name>A0A7S3XCI8_9CHLO</name>
<evidence type="ECO:0000256" key="2">
    <source>
        <dbReference type="ARBA" id="ARBA00004514"/>
    </source>
</evidence>